<proteinExistence type="predicted"/>
<organism evidence="1 2">
    <name type="scientific">Channa striata</name>
    <name type="common">Snakehead murrel</name>
    <name type="synonym">Ophicephalus striatus</name>
    <dbReference type="NCBI Taxonomy" id="64152"/>
    <lineage>
        <taxon>Eukaryota</taxon>
        <taxon>Metazoa</taxon>
        <taxon>Chordata</taxon>
        <taxon>Craniata</taxon>
        <taxon>Vertebrata</taxon>
        <taxon>Euteleostomi</taxon>
        <taxon>Actinopterygii</taxon>
        <taxon>Neopterygii</taxon>
        <taxon>Teleostei</taxon>
        <taxon>Neoteleostei</taxon>
        <taxon>Acanthomorphata</taxon>
        <taxon>Anabantaria</taxon>
        <taxon>Anabantiformes</taxon>
        <taxon>Channoidei</taxon>
        <taxon>Channidae</taxon>
        <taxon>Channa</taxon>
    </lineage>
</organism>
<evidence type="ECO:0000313" key="1">
    <source>
        <dbReference type="EMBL" id="KAK2829958.1"/>
    </source>
</evidence>
<gene>
    <name evidence="1" type="ORF">Q5P01_017889</name>
</gene>
<reference evidence="1" key="1">
    <citation type="submission" date="2023-07" db="EMBL/GenBank/DDBJ databases">
        <title>Chromosome-level Genome Assembly of Striped Snakehead (Channa striata).</title>
        <authorList>
            <person name="Liu H."/>
        </authorList>
    </citation>
    <scope>NUCLEOTIDE SEQUENCE</scope>
    <source>
        <strain evidence="1">Gz</strain>
        <tissue evidence="1">Muscle</tissue>
    </source>
</reference>
<dbReference type="Proteomes" id="UP001187415">
    <property type="component" value="Unassembled WGS sequence"/>
</dbReference>
<dbReference type="AlphaFoldDB" id="A0AA88SDH9"/>
<comment type="caution">
    <text evidence="1">The sequence shown here is derived from an EMBL/GenBank/DDBJ whole genome shotgun (WGS) entry which is preliminary data.</text>
</comment>
<dbReference type="EMBL" id="JAUPFM010000014">
    <property type="protein sequence ID" value="KAK2829958.1"/>
    <property type="molecule type" value="Genomic_DNA"/>
</dbReference>
<protein>
    <submittedName>
        <fullName evidence="1">Uncharacterized protein</fullName>
    </submittedName>
</protein>
<accession>A0AA88SDH9</accession>
<name>A0AA88SDH9_CHASR</name>
<keyword evidence="2" id="KW-1185">Reference proteome</keyword>
<sequence length="112" mass="12018">MHTLHLKLNPCTSGKQVFGVVAWVMSVVLEAARAEQYGVLILKDGPPCTPTAIRQNNQTASRVASKYVIGTKTCMTGNSVPGINVSQCQCEVPGCSALLYAPGERRAFRPVK</sequence>
<evidence type="ECO:0000313" key="2">
    <source>
        <dbReference type="Proteomes" id="UP001187415"/>
    </source>
</evidence>